<dbReference type="InterPro" id="IPR052786">
    <property type="entry name" value="Spore_wall_assembly"/>
</dbReference>
<feature type="transmembrane region" description="Helical" evidence="1">
    <location>
        <begin position="161"/>
        <end position="184"/>
    </location>
</feature>
<dbReference type="EMBL" id="ML179036">
    <property type="protein sequence ID" value="THV08065.1"/>
    <property type="molecule type" value="Genomic_DNA"/>
</dbReference>
<feature type="transmembrane region" description="Helical" evidence="1">
    <location>
        <begin position="47"/>
        <end position="68"/>
    </location>
</feature>
<gene>
    <name evidence="2" type="ORF">K435DRAFT_177979</name>
</gene>
<keyword evidence="1" id="KW-1133">Transmembrane helix</keyword>
<proteinExistence type="predicted"/>
<evidence type="ECO:0000313" key="3">
    <source>
        <dbReference type="Proteomes" id="UP000297245"/>
    </source>
</evidence>
<keyword evidence="1" id="KW-0812">Transmembrane</keyword>
<dbReference type="OrthoDB" id="2107885at2759"/>
<evidence type="ECO:0008006" key="4">
    <source>
        <dbReference type="Google" id="ProtNLM"/>
    </source>
</evidence>
<evidence type="ECO:0000256" key="1">
    <source>
        <dbReference type="SAM" id="Phobius"/>
    </source>
</evidence>
<dbReference type="PANTHER" id="PTHR34292">
    <property type="entry name" value="OUTER SPORE WALL PROTEIN LDS1"/>
    <property type="match status" value="1"/>
</dbReference>
<dbReference type="PANTHER" id="PTHR34292:SF2">
    <property type="entry name" value="OUTER SPORE WALL PROTEIN LDS1"/>
    <property type="match status" value="1"/>
</dbReference>
<reference evidence="2 3" key="1">
    <citation type="journal article" date="2019" name="Nat. Ecol. Evol.">
        <title>Megaphylogeny resolves global patterns of mushroom evolution.</title>
        <authorList>
            <person name="Varga T."/>
            <person name="Krizsan K."/>
            <person name="Foldi C."/>
            <person name="Dima B."/>
            <person name="Sanchez-Garcia M."/>
            <person name="Sanchez-Ramirez S."/>
            <person name="Szollosi G.J."/>
            <person name="Szarkandi J.G."/>
            <person name="Papp V."/>
            <person name="Albert L."/>
            <person name="Andreopoulos W."/>
            <person name="Angelini C."/>
            <person name="Antonin V."/>
            <person name="Barry K.W."/>
            <person name="Bougher N.L."/>
            <person name="Buchanan P."/>
            <person name="Buyck B."/>
            <person name="Bense V."/>
            <person name="Catcheside P."/>
            <person name="Chovatia M."/>
            <person name="Cooper J."/>
            <person name="Damon W."/>
            <person name="Desjardin D."/>
            <person name="Finy P."/>
            <person name="Geml J."/>
            <person name="Haridas S."/>
            <person name="Hughes K."/>
            <person name="Justo A."/>
            <person name="Karasinski D."/>
            <person name="Kautmanova I."/>
            <person name="Kiss B."/>
            <person name="Kocsube S."/>
            <person name="Kotiranta H."/>
            <person name="LaButti K.M."/>
            <person name="Lechner B.E."/>
            <person name="Liimatainen K."/>
            <person name="Lipzen A."/>
            <person name="Lukacs Z."/>
            <person name="Mihaltcheva S."/>
            <person name="Morgado L.N."/>
            <person name="Niskanen T."/>
            <person name="Noordeloos M.E."/>
            <person name="Ohm R.A."/>
            <person name="Ortiz-Santana B."/>
            <person name="Ovrebo C."/>
            <person name="Racz N."/>
            <person name="Riley R."/>
            <person name="Savchenko A."/>
            <person name="Shiryaev A."/>
            <person name="Soop K."/>
            <person name="Spirin V."/>
            <person name="Szebenyi C."/>
            <person name="Tomsovsky M."/>
            <person name="Tulloss R.E."/>
            <person name="Uehling J."/>
            <person name="Grigoriev I.V."/>
            <person name="Vagvolgyi C."/>
            <person name="Papp T."/>
            <person name="Martin F.M."/>
            <person name="Miettinen O."/>
            <person name="Hibbett D.S."/>
            <person name="Nagy L.G."/>
        </authorList>
    </citation>
    <scope>NUCLEOTIDE SEQUENCE [LARGE SCALE GENOMIC DNA]</scope>
    <source>
        <strain evidence="2 3">CBS 962.96</strain>
    </source>
</reference>
<evidence type="ECO:0000313" key="2">
    <source>
        <dbReference type="EMBL" id="THV08065.1"/>
    </source>
</evidence>
<feature type="transmembrane region" description="Helical" evidence="1">
    <location>
        <begin position="241"/>
        <end position="268"/>
    </location>
</feature>
<protein>
    <recommendedName>
        <fullName evidence="4">Outer spore wall protein RRT8</fullName>
    </recommendedName>
</protein>
<keyword evidence="3" id="KW-1185">Reference proteome</keyword>
<accession>A0A4S8MXV0</accession>
<sequence>MDTLQNYVSEYFGLARDGLLSGAWHYPVRGIYHFVRYPSLHRVIAPILLRLVSVSAGITVAMFFFTYLPQVAFCALLGPFAFLAAATMVLGESYALILLVSKTFFLESAQDKLFDAVLIQQGHEELVAQSRQIKARGTSSGFKIVGKSLTKPLNRFSKEGLIRYILSIPLNSIPVAGTIIFLFYNGIKSGPRYHARYFQLKHMDKKDRETSVNERRGAYAASVAVFLPLCESLISSSRFGAVALALELIPIVGLVFSFTSIVGAALWASDCEGASKRQPTAPANSEVEIEME</sequence>
<name>A0A4S8MXV0_DENBC</name>
<keyword evidence="1" id="KW-0472">Membrane</keyword>
<feature type="transmembrane region" description="Helical" evidence="1">
    <location>
        <begin position="80"/>
        <end position="100"/>
    </location>
</feature>
<dbReference type="Proteomes" id="UP000297245">
    <property type="component" value="Unassembled WGS sequence"/>
</dbReference>
<organism evidence="2 3">
    <name type="scientific">Dendrothele bispora (strain CBS 962.96)</name>
    <dbReference type="NCBI Taxonomy" id="1314807"/>
    <lineage>
        <taxon>Eukaryota</taxon>
        <taxon>Fungi</taxon>
        <taxon>Dikarya</taxon>
        <taxon>Basidiomycota</taxon>
        <taxon>Agaricomycotina</taxon>
        <taxon>Agaricomycetes</taxon>
        <taxon>Agaricomycetidae</taxon>
        <taxon>Agaricales</taxon>
        <taxon>Agaricales incertae sedis</taxon>
        <taxon>Dendrothele</taxon>
    </lineage>
</organism>
<dbReference type="AlphaFoldDB" id="A0A4S8MXV0"/>